<proteinExistence type="inferred from homology"/>
<sequence length="174" mass="19951">MELYKQKFEVETLASQVSYHDITAQIRQAVSESEIREGLITVLTAHTTCSIFLEEYAHDKNEEGEDFLQADLNRVLDHIIPPHKASYQYQYPGPKHLEAVRTWSNPQDYLPHDSIEDLFNGDGHLRASLIGNHVAIDLSNGKLGLGKTGYVYFVDFDQTRERKRTYQVTIIGNR</sequence>
<reference evidence="2 3" key="1">
    <citation type="submission" date="2016-01" db="EMBL/GenBank/DDBJ databases">
        <authorList>
            <person name="Oliw E.H."/>
        </authorList>
    </citation>
    <scope>NUCLEOTIDE SEQUENCE [LARGE SCALE GENOMIC DNA]</scope>
    <source>
        <strain evidence="2 3">KA00635</strain>
    </source>
</reference>
<name>A0A133Y397_9LACT</name>
<dbReference type="PATRIC" id="fig|87541.4.peg.404"/>
<dbReference type="InterPro" id="IPR035917">
    <property type="entry name" value="YjbQ-like_sf"/>
</dbReference>
<comment type="caution">
    <text evidence="2">The sequence shown here is derived from an EMBL/GenBank/DDBJ whole genome shotgun (WGS) entry which is preliminary data.</text>
</comment>
<evidence type="ECO:0000313" key="2">
    <source>
        <dbReference type="EMBL" id="KXB37684.1"/>
    </source>
</evidence>
<dbReference type="InterPro" id="IPR001602">
    <property type="entry name" value="UPF0047_YjbQ-like"/>
</dbReference>
<dbReference type="PANTHER" id="PTHR30615:SF8">
    <property type="entry name" value="UPF0047 PROTEIN C4A8.02C"/>
    <property type="match status" value="1"/>
</dbReference>
<evidence type="ECO:0000313" key="3">
    <source>
        <dbReference type="Proteomes" id="UP000070422"/>
    </source>
</evidence>
<dbReference type="AlphaFoldDB" id="A0A133Y397"/>
<protein>
    <submittedName>
        <fullName evidence="2">Putative secondary thiamine-phosphate synthase enzyme</fullName>
    </submittedName>
</protein>
<dbReference type="STRING" id="87541.AWM71_02250"/>
<dbReference type="OrthoDB" id="9801725at2"/>
<dbReference type="Pfam" id="PF01894">
    <property type="entry name" value="YjbQ"/>
    <property type="match status" value="1"/>
</dbReference>
<comment type="similarity">
    <text evidence="1">Belongs to the UPF0047 family.</text>
</comment>
<dbReference type="Gene3D" id="2.60.120.460">
    <property type="entry name" value="YjbQ-like"/>
    <property type="match status" value="1"/>
</dbReference>
<organism evidence="2 3">
    <name type="scientific">Aerococcus christensenii</name>
    <dbReference type="NCBI Taxonomy" id="87541"/>
    <lineage>
        <taxon>Bacteria</taxon>
        <taxon>Bacillati</taxon>
        <taxon>Bacillota</taxon>
        <taxon>Bacilli</taxon>
        <taxon>Lactobacillales</taxon>
        <taxon>Aerococcaceae</taxon>
        <taxon>Aerococcus</taxon>
    </lineage>
</organism>
<dbReference type="SUPFAM" id="SSF111038">
    <property type="entry name" value="YjbQ-like"/>
    <property type="match status" value="1"/>
</dbReference>
<dbReference type="PANTHER" id="PTHR30615">
    <property type="entry name" value="UNCHARACTERIZED PROTEIN YJBQ-RELATED"/>
    <property type="match status" value="1"/>
</dbReference>
<evidence type="ECO:0000256" key="1">
    <source>
        <dbReference type="ARBA" id="ARBA00005534"/>
    </source>
</evidence>
<dbReference type="RefSeq" id="WP_060936484.1">
    <property type="nucleotide sequence ID" value="NZ_KQ959293.1"/>
</dbReference>
<accession>A0A133Y397</accession>
<gene>
    <name evidence="2" type="ORF">HMPREF3187_00400</name>
</gene>
<dbReference type="Proteomes" id="UP000070422">
    <property type="component" value="Unassembled WGS sequence"/>
</dbReference>
<dbReference type="EMBL" id="LSCQ01000020">
    <property type="protein sequence ID" value="KXB37684.1"/>
    <property type="molecule type" value="Genomic_DNA"/>
</dbReference>